<feature type="binding site" evidence="9">
    <location>
        <position position="245"/>
    </location>
    <ligand>
        <name>[4Fe-4S] cluster</name>
        <dbReference type="ChEBI" id="CHEBI:49883"/>
    </ligand>
</feature>
<feature type="domain" description="HhH-GPD" evidence="11">
    <location>
        <begin position="89"/>
        <end position="236"/>
    </location>
</feature>
<evidence type="ECO:0000256" key="10">
    <source>
        <dbReference type="SAM" id="MobiDB-lite"/>
    </source>
</evidence>
<evidence type="ECO:0000256" key="4">
    <source>
        <dbReference type="ARBA" id="ARBA00022801"/>
    </source>
</evidence>
<keyword evidence="7 9" id="KW-0234">DNA repair</keyword>
<organism evidence="12 13">
    <name type="scientific">Meiothermus hypogaeus</name>
    <dbReference type="NCBI Taxonomy" id="884155"/>
    <lineage>
        <taxon>Bacteria</taxon>
        <taxon>Thermotogati</taxon>
        <taxon>Deinococcota</taxon>
        <taxon>Deinococci</taxon>
        <taxon>Thermales</taxon>
        <taxon>Thermaceae</taxon>
        <taxon>Meiothermus</taxon>
    </lineage>
</organism>
<evidence type="ECO:0000313" key="12">
    <source>
        <dbReference type="EMBL" id="RIH74673.1"/>
    </source>
</evidence>
<dbReference type="Gene3D" id="1.10.1670.10">
    <property type="entry name" value="Helix-hairpin-Helix base-excision DNA repair enzymes (C-terminal)"/>
    <property type="match status" value="1"/>
</dbReference>
<dbReference type="CDD" id="cd00056">
    <property type="entry name" value="ENDO3c"/>
    <property type="match status" value="1"/>
</dbReference>
<evidence type="ECO:0000256" key="7">
    <source>
        <dbReference type="ARBA" id="ARBA00023204"/>
    </source>
</evidence>
<dbReference type="InterPro" id="IPR005759">
    <property type="entry name" value="Nth"/>
</dbReference>
<keyword evidence="5 9" id="KW-0408">Iron</keyword>
<evidence type="ECO:0000259" key="11">
    <source>
        <dbReference type="SMART" id="SM00478"/>
    </source>
</evidence>
<dbReference type="Pfam" id="PF10576">
    <property type="entry name" value="EndIII_4Fe-2S"/>
    <property type="match status" value="1"/>
</dbReference>
<dbReference type="Pfam" id="PF00730">
    <property type="entry name" value="HhH-GPD"/>
    <property type="match status" value="1"/>
</dbReference>
<keyword evidence="4 9" id="KW-0378">Hydrolase</keyword>
<evidence type="ECO:0000256" key="6">
    <source>
        <dbReference type="ARBA" id="ARBA00023014"/>
    </source>
</evidence>
<feature type="binding site" evidence="9">
    <location>
        <position position="254"/>
    </location>
    <ligand>
        <name>[4Fe-4S] cluster</name>
        <dbReference type="ChEBI" id="CHEBI:49883"/>
    </ligand>
</feature>
<dbReference type="GO" id="GO:0016829">
    <property type="term" value="F:lyase activity"/>
    <property type="evidence" value="ECO:0007669"/>
    <property type="project" value="UniProtKB-KW"/>
</dbReference>
<dbReference type="SMART" id="SM00478">
    <property type="entry name" value="ENDO3c"/>
    <property type="match status" value="1"/>
</dbReference>
<keyword evidence="9 12" id="KW-0456">Lyase</keyword>
<feature type="compositionally biased region" description="Basic residues" evidence="10">
    <location>
        <begin position="10"/>
        <end position="21"/>
    </location>
</feature>
<proteinExistence type="inferred from homology"/>
<keyword evidence="1 9" id="KW-0004">4Fe-4S</keyword>
<evidence type="ECO:0000256" key="5">
    <source>
        <dbReference type="ARBA" id="ARBA00023004"/>
    </source>
</evidence>
<name>A0ABX9MJY5_9DEIN</name>
<accession>A0ABX9MJY5</accession>
<dbReference type="PANTHER" id="PTHR10359:SF18">
    <property type="entry name" value="ENDONUCLEASE III"/>
    <property type="match status" value="1"/>
</dbReference>
<comment type="caution">
    <text evidence="12">The sequence shown here is derived from an EMBL/GenBank/DDBJ whole genome shotgun (WGS) entry which is preliminary data.</text>
</comment>
<comment type="cofactor">
    <cofactor evidence="9">
        <name>[4Fe-4S] cluster</name>
        <dbReference type="ChEBI" id="CHEBI:49883"/>
    </cofactor>
    <text evidence="9">Binds 1 [4Fe-4S] cluster.</text>
</comment>
<dbReference type="InterPro" id="IPR003265">
    <property type="entry name" value="HhH-GPD_domain"/>
</dbReference>
<keyword evidence="6 9" id="KW-0411">Iron-sulfur</keyword>
<dbReference type="Proteomes" id="UP000265443">
    <property type="component" value="Unassembled WGS sequence"/>
</dbReference>
<comment type="catalytic activity">
    <reaction evidence="9">
        <text>2'-deoxyribonucleotide-(2'-deoxyribose 5'-phosphate)-2'-deoxyribonucleotide-DNA = a 3'-end 2'-deoxyribonucleotide-(2,3-dehydro-2,3-deoxyribose 5'-phosphate)-DNA + a 5'-end 5'-phospho-2'-deoxyribonucleoside-DNA + H(+)</text>
        <dbReference type="Rhea" id="RHEA:66592"/>
        <dbReference type="Rhea" id="RHEA-COMP:13180"/>
        <dbReference type="Rhea" id="RHEA-COMP:16897"/>
        <dbReference type="Rhea" id="RHEA-COMP:17067"/>
        <dbReference type="ChEBI" id="CHEBI:15378"/>
        <dbReference type="ChEBI" id="CHEBI:136412"/>
        <dbReference type="ChEBI" id="CHEBI:157695"/>
        <dbReference type="ChEBI" id="CHEBI:167181"/>
        <dbReference type="EC" id="4.2.99.18"/>
    </reaction>
</comment>
<evidence type="ECO:0000256" key="8">
    <source>
        <dbReference type="ARBA" id="ARBA00023295"/>
    </source>
</evidence>
<reference evidence="12 13" key="1">
    <citation type="submission" date="2018-08" db="EMBL/GenBank/DDBJ databases">
        <title>Meiothermus hypogaeus DSM 23238 genome sequencing project.</title>
        <authorList>
            <person name="Da Costa M.S."/>
            <person name="Albuquerque L."/>
            <person name="Raposo P."/>
            <person name="Froufe H.J.C."/>
            <person name="Barroso C.S."/>
            <person name="Egas C."/>
        </authorList>
    </citation>
    <scope>NUCLEOTIDE SEQUENCE [LARGE SCALE GENOMIC DNA]</scope>
    <source>
        <strain evidence="12 13">DSM 23238</strain>
    </source>
</reference>
<comment type="similarity">
    <text evidence="9">Belongs to the Nth/MutY family.</text>
</comment>
<evidence type="ECO:0000256" key="1">
    <source>
        <dbReference type="ARBA" id="ARBA00022485"/>
    </source>
</evidence>
<dbReference type="Gene3D" id="1.10.340.30">
    <property type="entry name" value="Hypothetical protein, domain 2"/>
    <property type="match status" value="1"/>
</dbReference>
<feature type="binding site" evidence="9">
    <location>
        <position position="248"/>
    </location>
    <ligand>
        <name>[4Fe-4S] cluster</name>
        <dbReference type="ChEBI" id="CHEBI:49883"/>
    </ligand>
</feature>
<dbReference type="EC" id="4.2.99.18" evidence="9"/>
<dbReference type="InterPro" id="IPR004036">
    <property type="entry name" value="Endonuclease-III-like_CS2"/>
</dbReference>
<comment type="function">
    <text evidence="9">DNA repair enzyme that has both DNA N-glycosylase activity and AP-lyase activity. The DNA N-glycosylase activity releases various damaged pyrimidines from DNA by cleaving the N-glycosidic bond, leaving an AP (apurinic/apyrimidinic) site. The AP-lyase activity cleaves the phosphodiester bond 3' to the AP site by a beta-elimination, leaving a 3'-terminal unsaturated sugar and a product with a terminal 5'-phosphate.</text>
</comment>
<evidence type="ECO:0000313" key="13">
    <source>
        <dbReference type="Proteomes" id="UP000265443"/>
    </source>
</evidence>
<keyword evidence="3 9" id="KW-0227">DNA damage</keyword>
<feature type="compositionally biased region" description="Basic and acidic residues" evidence="10">
    <location>
        <begin position="22"/>
        <end position="32"/>
    </location>
</feature>
<keyword evidence="13" id="KW-1185">Reference proteome</keyword>
<dbReference type="InterPro" id="IPR003651">
    <property type="entry name" value="Endonuclease3_FeS-loop_motif"/>
</dbReference>
<dbReference type="PANTHER" id="PTHR10359">
    <property type="entry name" value="A/G-SPECIFIC ADENINE GLYCOSYLASE/ENDONUCLEASE III"/>
    <property type="match status" value="1"/>
</dbReference>
<evidence type="ECO:0000256" key="2">
    <source>
        <dbReference type="ARBA" id="ARBA00022723"/>
    </source>
</evidence>
<gene>
    <name evidence="12" type="primary">pdg</name>
    <name evidence="9" type="synonym">nth</name>
    <name evidence="12" type="ORF">Mhypo_03235</name>
</gene>
<dbReference type="InterPro" id="IPR023170">
    <property type="entry name" value="HhH_base_excis_C"/>
</dbReference>
<dbReference type="EMBL" id="QWKY01000108">
    <property type="protein sequence ID" value="RIH74673.1"/>
    <property type="molecule type" value="Genomic_DNA"/>
</dbReference>
<dbReference type="NCBIfam" id="TIGR01083">
    <property type="entry name" value="nth"/>
    <property type="match status" value="1"/>
</dbReference>
<feature type="binding site" evidence="9">
    <location>
        <position position="238"/>
    </location>
    <ligand>
        <name>[4Fe-4S] cluster</name>
        <dbReference type="ChEBI" id="CHEBI:49883"/>
    </ligand>
</feature>
<feature type="region of interest" description="Disordered" evidence="10">
    <location>
        <begin position="1"/>
        <end position="49"/>
    </location>
</feature>
<keyword evidence="2 9" id="KW-0479">Metal-binding</keyword>
<keyword evidence="9" id="KW-0238">DNA-binding</keyword>
<keyword evidence="8 9" id="KW-0326">Glycosidase</keyword>
<protein>
    <recommendedName>
        <fullName evidence="9">Endonuclease III</fullName>
        <ecNumber evidence="9">4.2.99.18</ecNumber>
    </recommendedName>
    <alternativeName>
        <fullName evidence="9">DNA-(apurinic or apyrimidinic site) lyase</fullName>
    </alternativeName>
</protein>
<evidence type="ECO:0000256" key="3">
    <source>
        <dbReference type="ARBA" id="ARBA00022763"/>
    </source>
</evidence>
<sequence>MPRVEGQQGRRPKAKGQKLKAKSHEPKAKSPELRAQSRGKGSAGKRLVSLKSKKARAARVLSVMEQLYPQAATELAHTNPFELLIATVLSAQATDASVNKATPALFKRFPDAFALAQARPEEVEPYIKTIGLYRSKAKNLVMLARKLVEEHGAEVPMDKAKLRALPGVGWKTATVVLGAAFGVPGIAVDTHLTRLARRLGLSEQKDPEKIGADLERLFPKEKWVFVHHALILFGRYRCTARKPQCEGCPLWAECLSKGAW</sequence>
<dbReference type="HAMAP" id="MF_00942">
    <property type="entry name" value="Nth"/>
    <property type="match status" value="1"/>
</dbReference>
<dbReference type="SUPFAM" id="SSF48150">
    <property type="entry name" value="DNA-glycosylase"/>
    <property type="match status" value="1"/>
</dbReference>
<dbReference type="PROSITE" id="PS01155">
    <property type="entry name" value="ENDONUCLEASE_III_2"/>
    <property type="match status" value="1"/>
</dbReference>
<evidence type="ECO:0000256" key="9">
    <source>
        <dbReference type="HAMAP-Rule" id="MF_00942"/>
    </source>
</evidence>
<dbReference type="InterPro" id="IPR011257">
    <property type="entry name" value="DNA_glycosylase"/>
</dbReference>